<dbReference type="HOGENOM" id="CLU_3384985_0_0_1"/>
<dbReference type="EMBL" id="JQGA01000571">
    <property type="protein sequence ID" value="KGO74818.1"/>
    <property type="molecule type" value="Genomic_DNA"/>
</dbReference>
<proteinExistence type="predicted"/>
<dbReference type="Proteomes" id="UP000030104">
    <property type="component" value="Unassembled WGS sequence"/>
</dbReference>
<gene>
    <name evidence="1" type="ORF">PITC_030960</name>
</gene>
<name>A0A0A2L6I9_PENIT</name>
<evidence type="ECO:0000313" key="2">
    <source>
        <dbReference type="Proteomes" id="UP000030104"/>
    </source>
</evidence>
<dbReference type="AlphaFoldDB" id="A0A0A2L6I9"/>
<dbReference type="OrthoDB" id="4361635at2759"/>
<protein>
    <submittedName>
        <fullName evidence="1">Uncharacterized protein</fullName>
    </submittedName>
</protein>
<keyword evidence="2" id="KW-1185">Reference proteome</keyword>
<organism evidence="1 2">
    <name type="scientific">Penicillium italicum</name>
    <name type="common">Blue mold</name>
    <dbReference type="NCBI Taxonomy" id="40296"/>
    <lineage>
        <taxon>Eukaryota</taxon>
        <taxon>Fungi</taxon>
        <taxon>Dikarya</taxon>
        <taxon>Ascomycota</taxon>
        <taxon>Pezizomycotina</taxon>
        <taxon>Eurotiomycetes</taxon>
        <taxon>Eurotiomycetidae</taxon>
        <taxon>Eurotiales</taxon>
        <taxon>Aspergillaceae</taxon>
        <taxon>Penicillium</taxon>
    </lineage>
</organism>
<reference evidence="1 2" key="1">
    <citation type="journal article" date="2015" name="Mol. Plant Microbe Interact.">
        <title>Genome, transcriptome, and functional analyses of Penicillium expansum provide new insights into secondary metabolism and pathogenicity.</title>
        <authorList>
            <person name="Ballester A.R."/>
            <person name="Marcet-Houben M."/>
            <person name="Levin E."/>
            <person name="Sela N."/>
            <person name="Selma-Lazaro C."/>
            <person name="Carmona L."/>
            <person name="Wisniewski M."/>
            <person name="Droby S."/>
            <person name="Gonzalez-Candelas L."/>
            <person name="Gabaldon T."/>
        </authorList>
    </citation>
    <scope>NUCLEOTIDE SEQUENCE [LARGE SCALE GENOMIC DNA]</scope>
    <source>
        <strain evidence="1 2">PHI-1</strain>
    </source>
</reference>
<comment type="caution">
    <text evidence="1">The sequence shown here is derived from an EMBL/GenBank/DDBJ whole genome shotgun (WGS) entry which is preliminary data.</text>
</comment>
<sequence length="33" mass="3736">MNSAKLLNWSVVPKRAWRTLSSAKTCRGCRSMP</sequence>
<accession>A0A0A2L6I9</accession>
<evidence type="ECO:0000313" key="1">
    <source>
        <dbReference type="EMBL" id="KGO74818.1"/>
    </source>
</evidence>